<protein>
    <recommendedName>
        <fullName evidence="4">CUE domain-containing protein</fullName>
    </recommendedName>
</protein>
<reference evidence="2" key="1">
    <citation type="submission" date="2016-09" db="EMBL/GenBank/DDBJ databases">
        <authorList>
            <person name="Hebert L."/>
            <person name="Moumen B."/>
        </authorList>
    </citation>
    <scope>NUCLEOTIDE SEQUENCE [LARGE SCALE GENOMIC DNA]</scope>
    <source>
        <strain evidence="2">OVI</strain>
    </source>
</reference>
<evidence type="ECO:0008006" key="4">
    <source>
        <dbReference type="Google" id="ProtNLM"/>
    </source>
</evidence>
<evidence type="ECO:0000313" key="3">
    <source>
        <dbReference type="Proteomes" id="UP000195570"/>
    </source>
</evidence>
<evidence type="ECO:0000313" key="2">
    <source>
        <dbReference type="EMBL" id="SCU71285.1"/>
    </source>
</evidence>
<gene>
    <name evidence="2" type="ORF">TEOVI_000286600</name>
</gene>
<accession>A0A1G4IGH9</accession>
<organism evidence="2 3">
    <name type="scientific">Trypanosoma equiperdum</name>
    <dbReference type="NCBI Taxonomy" id="5694"/>
    <lineage>
        <taxon>Eukaryota</taxon>
        <taxon>Discoba</taxon>
        <taxon>Euglenozoa</taxon>
        <taxon>Kinetoplastea</taxon>
        <taxon>Metakinetoplastina</taxon>
        <taxon>Trypanosomatida</taxon>
        <taxon>Trypanosomatidae</taxon>
        <taxon>Trypanosoma</taxon>
    </lineage>
</organism>
<proteinExistence type="predicted"/>
<dbReference type="RefSeq" id="XP_067081966.1">
    <property type="nucleotide sequence ID" value="XM_067225865.1"/>
</dbReference>
<feature type="compositionally biased region" description="Polar residues" evidence="1">
    <location>
        <begin position="631"/>
        <end position="642"/>
    </location>
</feature>
<dbReference type="EMBL" id="CZPT02001617">
    <property type="protein sequence ID" value="SCU71285.1"/>
    <property type="molecule type" value="Genomic_DNA"/>
</dbReference>
<comment type="caution">
    <text evidence="2">The sequence shown here is derived from an EMBL/GenBank/DDBJ whole genome shotgun (WGS) entry which is preliminary data.</text>
</comment>
<dbReference type="GeneID" id="92376806"/>
<feature type="compositionally biased region" description="Polar residues" evidence="1">
    <location>
        <begin position="667"/>
        <end position="683"/>
    </location>
</feature>
<dbReference type="Proteomes" id="UP000195570">
    <property type="component" value="Unassembled WGS sequence"/>
</dbReference>
<name>A0A1G4IGH9_TRYEQ</name>
<keyword evidence="3" id="KW-1185">Reference proteome</keyword>
<feature type="region of interest" description="Disordered" evidence="1">
    <location>
        <begin position="615"/>
        <end position="747"/>
    </location>
</feature>
<dbReference type="AlphaFoldDB" id="A0A1G4IGH9"/>
<dbReference type="VEuPathDB" id="TriTrypDB:TEOVI_000286600"/>
<sequence length="747" mass="82527">MAKTLSDAFPDTDGAICQSFFQSTDFGEKTWQEVGLYAQCDERTFWTVVANHKNVAIVLKQLVDAVNTAHSSAFSRKLQPTDENSVVTIFVRVASTTSTVLAAGASISSLANRLTEIIAPSLLVSVSVMLLRHSGTIASAAVTGLILLNPAYLCAMPSIINSWCDATSSLAAQCCRDLSRGRHQRLAGDVVPFFENAYRHMKQLWSLMHCAPFLAEYVPLSRALSCLRVVVDLISPALQHFVLTCDALVNHRGQLSKANSVIVNAAVNTASILVLFRTYRLACGEGRSYCVDHVVESTYESITGYITKKVSGAPALLLSNPTWPLTSVLHELVLPRHEDRDFRLGKLFGLLNESVQDSKDFADGFAGCRPRFFEILLLELVHQSFHIDSLLEKHLVTATEAEEWGASERTITQAIAGIVDKSKGSCASPPGDCDDIVNPPIPPHRHGTSSNPLVNIVLDVMPHFNVKGIEAALSYYNNDVEHFILDASMDNIVPHIFEQLMEPEPSLIAEMLRDEDDDTMRGTEVPPAQQHVITSEDYDNELEGVDINLLIGCDLYEAINGSAEQISCNDFSEEFQYSTLHSGDHGHHNVGGTFEVDEVLKEKIRMLTEMMYEDEYDDTQDGTEVRGLGKQFNTDDVESLSSGEERNENYEVTHGNEGVATEDASAAPTSSDGFAAMPSNTATHRPRTLYDEKRFHMDRTKQHDARVKAVREAKQNTPSYTKKKKTMQRKPRDSGALTRAARKGRLE</sequence>
<evidence type="ECO:0000256" key="1">
    <source>
        <dbReference type="SAM" id="MobiDB-lite"/>
    </source>
</evidence>
<feature type="compositionally biased region" description="Basic and acidic residues" evidence="1">
    <location>
        <begin position="688"/>
        <end position="714"/>
    </location>
</feature>